<dbReference type="RefSeq" id="WP_014652135.1">
    <property type="nucleotide sequence ID" value="NC_017672.3"/>
</dbReference>
<evidence type="ECO:0000259" key="2">
    <source>
        <dbReference type="Pfam" id="PF13386"/>
    </source>
</evidence>
<feature type="transmembrane region" description="Helical" evidence="1">
    <location>
        <begin position="78"/>
        <end position="98"/>
    </location>
</feature>
<feature type="domain" description="Urease accessory protein UreH-like transmembrane" evidence="2">
    <location>
        <begin position="13"/>
        <end position="211"/>
    </location>
</feature>
<keyword evidence="1" id="KW-0812">Transmembrane</keyword>
<feature type="transmembrane region" description="Helical" evidence="1">
    <location>
        <begin position="132"/>
        <end position="151"/>
    </location>
</feature>
<feature type="transmembrane region" description="Helical" evidence="1">
    <location>
        <begin position="55"/>
        <end position="72"/>
    </location>
</feature>
<accession>I0BP49</accession>
<dbReference type="PANTHER" id="PTHR42208">
    <property type="entry name" value="HEAVY METAL TRANSPORTER-RELATED"/>
    <property type="match status" value="1"/>
</dbReference>
<feature type="transmembrane region" description="Helical" evidence="1">
    <location>
        <begin position="12"/>
        <end position="35"/>
    </location>
</feature>
<gene>
    <name evidence="3" type="ORF">B2K_26240</name>
</gene>
<dbReference type="PATRIC" id="fig|997761.3.peg.5230"/>
<organism evidence="3 4">
    <name type="scientific">Paenibacillus mucilaginosus K02</name>
    <dbReference type="NCBI Taxonomy" id="997761"/>
    <lineage>
        <taxon>Bacteria</taxon>
        <taxon>Bacillati</taxon>
        <taxon>Bacillota</taxon>
        <taxon>Bacilli</taxon>
        <taxon>Bacillales</taxon>
        <taxon>Paenibacillaceae</taxon>
        <taxon>Paenibacillus</taxon>
    </lineage>
</organism>
<feature type="transmembrane region" description="Helical" evidence="1">
    <location>
        <begin position="163"/>
        <end position="183"/>
    </location>
</feature>
<sequence length="232" mass="23909">MELTDIGADLVLALLGGLFGAPHCLAMCGGTAAGVALEARSRPLRALLCYNAGRILTYTALGAFMGALGSFVDGAGRTARLQGTAALLGGVLILLWALRGTRLRVPLPGAVQRLWSSAERLGRRWKGRGTPAAALLAGLLLGFLPCGLTYAMQMNAAAGSSSFRGALLLAAFGLGTLPALLLAGLSARRLGRALRSRARSAGRALAVTIGVLCMLRGLAAGGWIPSIHPWLW</sequence>
<dbReference type="InterPro" id="IPR039447">
    <property type="entry name" value="UreH-like_TM_dom"/>
</dbReference>
<reference evidence="3 4" key="1">
    <citation type="submission" date="2013-06" db="EMBL/GenBank/DDBJ databases">
        <title>Complete genome sequence of Paenibacillus mucilaginosus K02.</title>
        <authorList>
            <person name="Xiao B."/>
            <person name="Sun L."/>
            <person name="Xiao L."/>
            <person name="Lian B."/>
        </authorList>
    </citation>
    <scope>NUCLEOTIDE SEQUENCE [LARGE SCALE GENOMIC DNA]</scope>
    <source>
        <strain evidence="3 4">K02</strain>
    </source>
</reference>
<dbReference type="OrthoDB" id="9800141at2"/>
<dbReference type="EMBL" id="CP003422">
    <property type="protein sequence ID" value="AFH64146.1"/>
    <property type="molecule type" value="Genomic_DNA"/>
</dbReference>
<dbReference type="Pfam" id="PF13386">
    <property type="entry name" value="DsbD_2"/>
    <property type="match status" value="1"/>
</dbReference>
<keyword evidence="1" id="KW-1133">Transmembrane helix</keyword>
<dbReference type="HOGENOM" id="CLU_032635_0_0_9"/>
<dbReference type="AlphaFoldDB" id="I0BP49"/>
<dbReference type="PANTHER" id="PTHR42208:SF1">
    <property type="entry name" value="HEAVY METAL TRANSPORTER"/>
    <property type="match status" value="1"/>
</dbReference>
<evidence type="ECO:0000313" key="4">
    <source>
        <dbReference type="Proteomes" id="UP000007392"/>
    </source>
</evidence>
<evidence type="ECO:0000313" key="3">
    <source>
        <dbReference type="EMBL" id="AFH64146.1"/>
    </source>
</evidence>
<evidence type="ECO:0000256" key="1">
    <source>
        <dbReference type="SAM" id="Phobius"/>
    </source>
</evidence>
<feature type="transmembrane region" description="Helical" evidence="1">
    <location>
        <begin position="204"/>
        <end position="224"/>
    </location>
</feature>
<dbReference type="KEGG" id="pmw:B2K_26240"/>
<keyword evidence="1" id="KW-0472">Membrane</keyword>
<protein>
    <submittedName>
        <fullName evidence="3">Membrane protein</fullName>
    </submittedName>
</protein>
<proteinExistence type="predicted"/>
<name>I0BP49_9BACL</name>
<dbReference type="Proteomes" id="UP000007392">
    <property type="component" value="Chromosome"/>
</dbReference>